<dbReference type="AlphaFoldDB" id="A0A6A6XIH1"/>
<dbReference type="Proteomes" id="UP000799757">
    <property type="component" value="Unassembled WGS sequence"/>
</dbReference>
<name>A0A6A6XIH1_9PLEO</name>
<keyword evidence="3" id="KW-1185">Reference proteome</keyword>
<proteinExistence type="predicted"/>
<evidence type="ECO:0000313" key="3">
    <source>
        <dbReference type="Proteomes" id="UP000799757"/>
    </source>
</evidence>
<organism evidence="2 3">
    <name type="scientific">Melanomma pulvis-pyrius CBS 109.77</name>
    <dbReference type="NCBI Taxonomy" id="1314802"/>
    <lineage>
        <taxon>Eukaryota</taxon>
        <taxon>Fungi</taxon>
        <taxon>Dikarya</taxon>
        <taxon>Ascomycota</taxon>
        <taxon>Pezizomycotina</taxon>
        <taxon>Dothideomycetes</taxon>
        <taxon>Pleosporomycetidae</taxon>
        <taxon>Pleosporales</taxon>
        <taxon>Melanommataceae</taxon>
        <taxon>Melanomma</taxon>
    </lineage>
</organism>
<accession>A0A6A6XIH1</accession>
<dbReference type="EMBL" id="MU001845">
    <property type="protein sequence ID" value="KAF2795883.1"/>
    <property type="molecule type" value="Genomic_DNA"/>
</dbReference>
<evidence type="ECO:0000313" key="2">
    <source>
        <dbReference type="EMBL" id="KAF2795883.1"/>
    </source>
</evidence>
<feature type="compositionally biased region" description="Polar residues" evidence="1">
    <location>
        <begin position="398"/>
        <end position="410"/>
    </location>
</feature>
<gene>
    <name evidence="2" type="ORF">K505DRAFT_301288</name>
</gene>
<reference evidence="2" key="1">
    <citation type="journal article" date="2020" name="Stud. Mycol.">
        <title>101 Dothideomycetes genomes: a test case for predicting lifestyles and emergence of pathogens.</title>
        <authorList>
            <person name="Haridas S."/>
            <person name="Albert R."/>
            <person name="Binder M."/>
            <person name="Bloem J."/>
            <person name="Labutti K."/>
            <person name="Salamov A."/>
            <person name="Andreopoulos B."/>
            <person name="Baker S."/>
            <person name="Barry K."/>
            <person name="Bills G."/>
            <person name="Bluhm B."/>
            <person name="Cannon C."/>
            <person name="Castanera R."/>
            <person name="Culley D."/>
            <person name="Daum C."/>
            <person name="Ezra D."/>
            <person name="Gonzalez J."/>
            <person name="Henrissat B."/>
            <person name="Kuo A."/>
            <person name="Liang C."/>
            <person name="Lipzen A."/>
            <person name="Lutzoni F."/>
            <person name="Magnuson J."/>
            <person name="Mondo S."/>
            <person name="Nolan M."/>
            <person name="Ohm R."/>
            <person name="Pangilinan J."/>
            <person name="Park H.-J."/>
            <person name="Ramirez L."/>
            <person name="Alfaro M."/>
            <person name="Sun H."/>
            <person name="Tritt A."/>
            <person name="Yoshinaga Y."/>
            <person name="Zwiers L.-H."/>
            <person name="Turgeon B."/>
            <person name="Goodwin S."/>
            <person name="Spatafora J."/>
            <person name="Crous P."/>
            <person name="Grigoriev I."/>
        </authorList>
    </citation>
    <scope>NUCLEOTIDE SEQUENCE</scope>
    <source>
        <strain evidence="2">CBS 109.77</strain>
    </source>
</reference>
<feature type="region of interest" description="Disordered" evidence="1">
    <location>
        <begin position="358"/>
        <end position="422"/>
    </location>
</feature>
<sequence length="422" mass="47893">MLNGAPLCPPEDEDAKRELKKESERQTWFQNEANDTLKIPNGYLKVSVLIIRWHEDIDEFEGHNEEIARLETLFRTRFNYHCEVTKLKNCKNPQLDLDLAILQHISNHDGPDNLLIIYYTGHGNLVNEESGQRLELSATQNWIQQRGSHIPVAFWDEAEAPLRNLAEGDVLSILDCCFASSAALKSRNEDFRTYQLLAASSPNDTTSCPGANSFTTALIDSLEDLLDEHKGKSFPVIKLWERINLKRKKSASLIWDRLHKYKRTVQLAPLEPGLTSQEEREKSFQSGDPEKASLTLRFSLKADELSRDQIENLARQLPQAFRDSEVLVRRIDWVKMETSSRAISFPAAVTAISAAKGWRQRTTRKNSTAENQEDIPTRKRSRTGGLLPSSPSKRRVSGRTSISNPQTPISPRSIASAEEFRT</sequence>
<dbReference type="Gene3D" id="3.40.50.1460">
    <property type="match status" value="1"/>
</dbReference>
<dbReference type="OrthoDB" id="4760831at2759"/>
<protein>
    <submittedName>
        <fullName evidence="2">Uncharacterized protein</fullName>
    </submittedName>
</protein>
<evidence type="ECO:0000256" key="1">
    <source>
        <dbReference type="SAM" id="MobiDB-lite"/>
    </source>
</evidence>